<protein>
    <submittedName>
        <fullName evidence="1">Uncharacterized protein</fullName>
    </submittedName>
</protein>
<sequence>MNRIPVHCRINLRSHCQYFQLSRKEQHEMNCLTQNALPGLKIEPKSNDHEPST</sequence>
<accession>A0A0L8H4G6</accession>
<evidence type="ECO:0000313" key="1">
    <source>
        <dbReference type="EMBL" id="KOF83979.1"/>
    </source>
</evidence>
<organism evidence="1">
    <name type="scientific">Octopus bimaculoides</name>
    <name type="common">California two-spotted octopus</name>
    <dbReference type="NCBI Taxonomy" id="37653"/>
    <lineage>
        <taxon>Eukaryota</taxon>
        <taxon>Metazoa</taxon>
        <taxon>Spiralia</taxon>
        <taxon>Lophotrochozoa</taxon>
        <taxon>Mollusca</taxon>
        <taxon>Cephalopoda</taxon>
        <taxon>Coleoidea</taxon>
        <taxon>Octopodiformes</taxon>
        <taxon>Octopoda</taxon>
        <taxon>Incirrata</taxon>
        <taxon>Octopodidae</taxon>
        <taxon>Octopus</taxon>
    </lineage>
</organism>
<dbReference type="AlphaFoldDB" id="A0A0L8H4G6"/>
<proteinExistence type="predicted"/>
<gene>
    <name evidence="1" type="ORF">OCBIM_22022927mg</name>
</gene>
<dbReference type="EMBL" id="KQ419326">
    <property type="protein sequence ID" value="KOF83979.1"/>
    <property type="molecule type" value="Genomic_DNA"/>
</dbReference>
<reference evidence="1" key="1">
    <citation type="submission" date="2015-07" db="EMBL/GenBank/DDBJ databases">
        <title>MeaNS - Measles Nucleotide Surveillance Program.</title>
        <authorList>
            <person name="Tran T."/>
            <person name="Druce J."/>
        </authorList>
    </citation>
    <scope>NUCLEOTIDE SEQUENCE</scope>
    <source>
        <strain evidence="1">UCB-OBI-ISO-001</strain>
        <tissue evidence="1">Gonad</tissue>
    </source>
</reference>
<name>A0A0L8H4G6_OCTBM</name>